<dbReference type="EMBL" id="CAEZYM010000016">
    <property type="protein sequence ID" value="CAB4732601.1"/>
    <property type="molecule type" value="Genomic_DNA"/>
</dbReference>
<dbReference type="EMBL" id="CAFBNH010000003">
    <property type="protein sequence ID" value="CAB4941097.1"/>
    <property type="molecule type" value="Genomic_DNA"/>
</dbReference>
<dbReference type="GO" id="GO:0005737">
    <property type="term" value="C:cytoplasm"/>
    <property type="evidence" value="ECO:0007669"/>
    <property type="project" value="TreeGrafter"/>
</dbReference>
<dbReference type="EMBL" id="CAESAE010000005">
    <property type="protein sequence ID" value="CAB4340198.1"/>
    <property type="molecule type" value="Genomic_DNA"/>
</dbReference>
<evidence type="ECO:0000256" key="5">
    <source>
        <dbReference type="ARBA" id="ARBA00048782"/>
    </source>
</evidence>
<dbReference type="PANTHER" id="PTHR42799:SF2">
    <property type="entry name" value="MITOCHONDRIAL PEPTIDE METHIONINE SULFOXIDE REDUCTASE"/>
    <property type="match status" value="1"/>
</dbReference>
<name>A0A6J5ZFT0_9ZZZZ</name>
<dbReference type="NCBIfam" id="TIGR00357">
    <property type="entry name" value="peptide-methionine (R)-S-oxide reductase MsrB"/>
    <property type="match status" value="1"/>
</dbReference>
<dbReference type="Pfam" id="PF01625">
    <property type="entry name" value="PMSR"/>
    <property type="match status" value="1"/>
</dbReference>
<evidence type="ECO:0000313" key="9">
    <source>
        <dbReference type="EMBL" id="CAB4732601.1"/>
    </source>
</evidence>
<dbReference type="EC" id="1.8.4.11" evidence="1"/>
<sequence length="298" mass="33453">MESAYFATGCFWGAERRFWKLTGVVETSVGYMGGTRPSPSYEQVCTGVTGHAEMVHVVFDSTIISYARLLQEFWTMHDPTTLNQQGNDIGSQYRSAIYAASSSQLKMAQNTRDEYQKAIAKAAYGKIVTEIVLSQGHTYWPAEEYHQRYLEKNPNGYDCHSSTGVAYPVTLNEDELRARVDALSFDVLRKGATERPFTGEYVDTETVGIYKCKACSSELFRSETKFHSGCGWPSFYAPTSNDAVLLIEDRSLAPRIRTEVRCASCNSHLGHVFEGEGYDVPTDQRWCINSVSMILEPK</sequence>
<organism evidence="7">
    <name type="scientific">freshwater metagenome</name>
    <dbReference type="NCBI Taxonomy" id="449393"/>
    <lineage>
        <taxon>unclassified sequences</taxon>
        <taxon>metagenomes</taxon>
        <taxon>ecological metagenomes</taxon>
    </lineage>
</organism>
<dbReference type="Gene3D" id="2.170.150.20">
    <property type="entry name" value="Peptide methionine sulfoxide reductase"/>
    <property type="match status" value="1"/>
</dbReference>
<dbReference type="SUPFAM" id="SSF51316">
    <property type="entry name" value="Mss4-like"/>
    <property type="match status" value="1"/>
</dbReference>
<comment type="catalytic activity">
    <reaction evidence="4">
        <text>L-methionyl-[protein] + [thioredoxin]-disulfide + H2O = L-methionyl-(S)-S-oxide-[protein] + [thioredoxin]-dithiol</text>
        <dbReference type="Rhea" id="RHEA:14217"/>
        <dbReference type="Rhea" id="RHEA-COMP:10698"/>
        <dbReference type="Rhea" id="RHEA-COMP:10700"/>
        <dbReference type="Rhea" id="RHEA-COMP:12313"/>
        <dbReference type="Rhea" id="RHEA-COMP:12315"/>
        <dbReference type="ChEBI" id="CHEBI:15377"/>
        <dbReference type="ChEBI" id="CHEBI:16044"/>
        <dbReference type="ChEBI" id="CHEBI:29950"/>
        <dbReference type="ChEBI" id="CHEBI:44120"/>
        <dbReference type="ChEBI" id="CHEBI:50058"/>
        <dbReference type="EC" id="1.8.4.11"/>
    </reaction>
</comment>
<dbReference type="InterPro" id="IPR036509">
    <property type="entry name" value="Met_Sox_Rdtase_MsrA_sf"/>
</dbReference>
<dbReference type="HAMAP" id="MF_01401">
    <property type="entry name" value="MsrA"/>
    <property type="match status" value="1"/>
</dbReference>
<evidence type="ECO:0000259" key="6">
    <source>
        <dbReference type="PROSITE" id="PS51790"/>
    </source>
</evidence>
<gene>
    <name evidence="8" type="ORF">UFOPK2510_00114</name>
    <name evidence="9" type="ORF">UFOPK2718_01359</name>
    <name evidence="10" type="ORF">UFOPK2936_00162</name>
    <name evidence="11" type="ORF">UFOPK3174_00051</name>
    <name evidence="12" type="ORF">UFOPK3328_00499</name>
    <name evidence="13" type="ORF">UFOPK3779_00534</name>
    <name evidence="14" type="ORF">UFOPK3913_00399</name>
    <name evidence="7" type="ORF">UFOPK4107_00933</name>
    <name evidence="15" type="ORF">UFOPK4403_00267</name>
</gene>
<evidence type="ECO:0000256" key="2">
    <source>
        <dbReference type="ARBA" id="ARBA00023002"/>
    </source>
</evidence>
<dbReference type="GO" id="GO:0033743">
    <property type="term" value="F:peptide-methionine (R)-S-oxide reductase activity"/>
    <property type="evidence" value="ECO:0007669"/>
    <property type="project" value="InterPro"/>
</dbReference>
<dbReference type="EMBL" id="CAFBLD010000003">
    <property type="protein sequence ID" value="CAB4861343.1"/>
    <property type="molecule type" value="Genomic_DNA"/>
</dbReference>
<evidence type="ECO:0000313" key="11">
    <source>
        <dbReference type="EMBL" id="CAB4818389.1"/>
    </source>
</evidence>
<dbReference type="EMBL" id="CAEZXO010000001">
    <property type="protein sequence ID" value="CAB4683510.1"/>
    <property type="molecule type" value="Genomic_DNA"/>
</dbReference>
<dbReference type="AlphaFoldDB" id="A0A6J5ZFT0"/>
<evidence type="ECO:0000313" key="13">
    <source>
        <dbReference type="EMBL" id="CAB4941097.1"/>
    </source>
</evidence>
<evidence type="ECO:0000256" key="1">
    <source>
        <dbReference type="ARBA" id="ARBA00012502"/>
    </source>
</evidence>
<dbReference type="PROSITE" id="PS51790">
    <property type="entry name" value="MSRB"/>
    <property type="match status" value="1"/>
</dbReference>
<dbReference type="PANTHER" id="PTHR42799">
    <property type="entry name" value="MITOCHONDRIAL PEPTIDE METHIONINE SULFOXIDE REDUCTASE"/>
    <property type="match status" value="1"/>
</dbReference>
<dbReference type="EMBL" id="CAEZZW010000001">
    <property type="protein sequence ID" value="CAB4770538.1"/>
    <property type="molecule type" value="Genomic_DNA"/>
</dbReference>
<evidence type="ECO:0000313" key="7">
    <source>
        <dbReference type="EMBL" id="CAB4340198.1"/>
    </source>
</evidence>
<evidence type="ECO:0000313" key="12">
    <source>
        <dbReference type="EMBL" id="CAB4861343.1"/>
    </source>
</evidence>
<evidence type="ECO:0000313" key="14">
    <source>
        <dbReference type="EMBL" id="CAB4970844.1"/>
    </source>
</evidence>
<evidence type="ECO:0000256" key="4">
    <source>
        <dbReference type="ARBA" id="ARBA00047806"/>
    </source>
</evidence>
<reference evidence="7" key="1">
    <citation type="submission" date="2020-05" db="EMBL/GenBank/DDBJ databases">
        <authorList>
            <person name="Chiriac C."/>
            <person name="Salcher M."/>
            <person name="Ghai R."/>
            <person name="Kavagutti S V."/>
        </authorList>
    </citation>
    <scope>NUCLEOTIDE SEQUENCE</scope>
</reference>
<keyword evidence="3" id="KW-0511">Multifunctional enzyme</keyword>
<dbReference type="InterPro" id="IPR011057">
    <property type="entry name" value="Mss4-like_sf"/>
</dbReference>
<comment type="catalytic activity">
    <reaction evidence="5">
        <text>[thioredoxin]-disulfide + L-methionine + H2O = L-methionine (S)-S-oxide + [thioredoxin]-dithiol</text>
        <dbReference type="Rhea" id="RHEA:19993"/>
        <dbReference type="Rhea" id="RHEA-COMP:10698"/>
        <dbReference type="Rhea" id="RHEA-COMP:10700"/>
        <dbReference type="ChEBI" id="CHEBI:15377"/>
        <dbReference type="ChEBI" id="CHEBI:29950"/>
        <dbReference type="ChEBI" id="CHEBI:50058"/>
        <dbReference type="ChEBI" id="CHEBI:57844"/>
        <dbReference type="ChEBI" id="CHEBI:58772"/>
        <dbReference type="EC" id="1.8.4.11"/>
    </reaction>
</comment>
<dbReference type="InterPro" id="IPR050162">
    <property type="entry name" value="MsrA_MetSO_reductase"/>
</dbReference>
<protein>
    <recommendedName>
        <fullName evidence="1">peptide-methionine (S)-S-oxide reductase</fullName>
        <ecNumber evidence="1">1.8.4.11</ecNumber>
    </recommendedName>
</protein>
<evidence type="ECO:0000256" key="3">
    <source>
        <dbReference type="ARBA" id="ARBA00023268"/>
    </source>
</evidence>
<dbReference type="Pfam" id="PF01641">
    <property type="entry name" value="SelR"/>
    <property type="match status" value="1"/>
</dbReference>
<evidence type="ECO:0000313" key="10">
    <source>
        <dbReference type="EMBL" id="CAB4770538.1"/>
    </source>
</evidence>
<dbReference type="EMBL" id="CAFBQX010000001">
    <property type="protein sequence ID" value="CAB5070079.1"/>
    <property type="molecule type" value="Genomic_DNA"/>
</dbReference>
<dbReference type="InterPro" id="IPR002579">
    <property type="entry name" value="Met_Sox_Rdtase_MsrB_dom"/>
</dbReference>
<dbReference type="NCBIfam" id="TIGR00401">
    <property type="entry name" value="msrA"/>
    <property type="match status" value="1"/>
</dbReference>
<evidence type="ECO:0000313" key="15">
    <source>
        <dbReference type="EMBL" id="CAB5070079.1"/>
    </source>
</evidence>
<proteinExistence type="inferred from homology"/>
<accession>A0A6J5ZFT0</accession>
<feature type="domain" description="MsrB" evidence="6">
    <location>
        <begin position="173"/>
        <end position="298"/>
    </location>
</feature>
<dbReference type="GO" id="GO:0008113">
    <property type="term" value="F:peptide-methionine (S)-S-oxide reductase activity"/>
    <property type="evidence" value="ECO:0007669"/>
    <property type="project" value="UniProtKB-EC"/>
</dbReference>
<evidence type="ECO:0000313" key="8">
    <source>
        <dbReference type="EMBL" id="CAB4683510.1"/>
    </source>
</evidence>
<dbReference type="Gene3D" id="3.30.1060.10">
    <property type="entry name" value="Peptide methionine sulphoxide reductase MsrA"/>
    <property type="match status" value="1"/>
</dbReference>
<dbReference type="EMBL" id="CAFABH010000001">
    <property type="protein sequence ID" value="CAB4818389.1"/>
    <property type="molecule type" value="Genomic_DNA"/>
</dbReference>
<dbReference type="GO" id="GO:0034599">
    <property type="term" value="P:cellular response to oxidative stress"/>
    <property type="evidence" value="ECO:0007669"/>
    <property type="project" value="TreeGrafter"/>
</dbReference>
<dbReference type="InterPro" id="IPR002569">
    <property type="entry name" value="Met_Sox_Rdtase_MsrA_dom"/>
</dbReference>
<keyword evidence="2" id="KW-0560">Oxidoreductase</keyword>
<dbReference type="SUPFAM" id="SSF55068">
    <property type="entry name" value="Peptide methionine sulfoxide reductase"/>
    <property type="match status" value="1"/>
</dbReference>
<dbReference type="EMBL" id="CAFBOC010000003">
    <property type="protein sequence ID" value="CAB4970844.1"/>
    <property type="molecule type" value="Genomic_DNA"/>
</dbReference>